<feature type="domain" description="Peptidase M16 C-terminal" evidence="9">
    <location>
        <begin position="213"/>
        <end position="265"/>
    </location>
</feature>
<dbReference type="PANTHER" id="PTHR43690:SF17">
    <property type="entry name" value="PROTEIN YHJJ"/>
    <property type="match status" value="1"/>
</dbReference>
<dbReference type="AlphaFoldDB" id="A0AAD3DRK5"/>
<dbReference type="GO" id="GO:0004222">
    <property type="term" value="F:metalloendopeptidase activity"/>
    <property type="evidence" value="ECO:0007669"/>
    <property type="project" value="InterPro"/>
</dbReference>
<keyword evidence="11" id="KW-1185">Reference proteome</keyword>
<dbReference type="InterPro" id="IPR011765">
    <property type="entry name" value="Pept_M16_N"/>
</dbReference>
<reference evidence="10 11" key="1">
    <citation type="journal article" date="2021" name="Sci. Rep.">
        <title>Genome sequencing of the multicellular alga Astrephomene provides insights into convergent evolution of germ-soma differentiation.</title>
        <authorList>
            <person name="Yamashita S."/>
            <person name="Yamamoto K."/>
            <person name="Matsuzaki R."/>
            <person name="Suzuki S."/>
            <person name="Yamaguchi H."/>
            <person name="Hirooka S."/>
            <person name="Minakuchi Y."/>
            <person name="Miyagishima S."/>
            <person name="Kawachi M."/>
            <person name="Toyoda A."/>
            <person name="Nozaki H."/>
        </authorList>
    </citation>
    <scope>NUCLEOTIDE SEQUENCE [LARGE SCALE GENOMIC DNA]</scope>
    <source>
        <strain evidence="10 11">NIES-4017</strain>
    </source>
</reference>
<keyword evidence="2" id="KW-0645">Protease</keyword>
<evidence type="ECO:0000256" key="2">
    <source>
        <dbReference type="ARBA" id="ARBA00022670"/>
    </source>
</evidence>
<evidence type="ECO:0000313" key="11">
    <source>
        <dbReference type="Proteomes" id="UP001054857"/>
    </source>
</evidence>
<dbReference type="InterPro" id="IPR050626">
    <property type="entry name" value="Peptidase_M16"/>
</dbReference>
<dbReference type="InterPro" id="IPR007863">
    <property type="entry name" value="Peptidase_M16_C"/>
</dbReference>
<keyword evidence="3" id="KW-0479">Metal-binding</keyword>
<dbReference type="PROSITE" id="PS00143">
    <property type="entry name" value="INSULINASE"/>
    <property type="match status" value="1"/>
</dbReference>
<evidence type="ECO:0000256" key="6">
    <source>
        <dbReference type="ARBA" id="ARBA00023049"/>
    </source>
</evidence>
<organism evidence="10 11">
    <name type="scientific">Astrephomene gubernaculifera</name>
    <dbReference type="NCBI Taxonomy" id="47775"/>
    <lineage>
        <taxon>Eukaryota</taxon>
        <taxon>Viridiplantae</taxon>
        <taxon>Chlorophyta</taxon>
        <taxon>core chlorophytes</taxon>
        <taxon>Chlorophyceae</taxon>
        <taxon>CS clade</taxon>
        <taxon>Chlamydomonadales</taxon>
        <taxon>Astrephomenaceae</taxon>
        <taxon>Astrephomene</taxon>
    </lineage>
</organism>
<evidence type="ECO:0000256" key="3">
    <source>
        <dbReference type="ARBA" id="ARBA00022723"/>
    </source>
</evidence>
<dbReference type="SUPFAM" id="SSF63411">
    <property type="entry name" value="LuxS/MPP-like metallohydrolase"/>
    <property type="match status" value="1"/>
</dbReference>
<dbReference type="PANTHER" id="PTHR43690">
    <property type="entry name" value="NARDILYSIN"/>
    <property type="match status" value="1"/>
</dbReference>
<evidence type="ECO:0008006" key="12">
    <source>
        <dbReference type="Google" id="ProtNLM"/>
    </source>
</evidence>
<comment type="caution">
    <text evidence="10">The sequence shown here is derived from an EMBL/GenBank/DDBJ whole genome shotgun (WGS) entry which is preliminary data.</text>
</comment>
<dbReference type="GO" id="GO:0006508">
    <property type="term" value="P:proteolysis"/>
    <property type="evidence" value="ECO:0007669"/>
    <property type="project" value="UniProtKB-KW"/>
</dbReference>
<gene>
    <name evidence="10" type="ORF">Agub_g5914</name>
</gene>
<dbReference type="InterPro" id="IPR001431">
    <property type="entry name" value="Pept_M16_Zn_BS"/>
</dbReference>
<evidence type="ECO:0000256" key="1">
    <source>
        <dbReference type="ARBA" id="ARBA00007261"/>
    </source>
</evidence>
<evidence type="ECO:0000259" key="9">
    <source>
        <dbReference type="Pfam" id="PF05193"/>
    </source>
</evidence>
<feature type="compositionally biased region" description="Gly residues" evidence="7">
    <location>
        <begin position="274"/>
        <end position="286"/>
    </location>
</feature>
<dbReference type="Pfam" id="PF05193">
    <property type="entry name" value="Peptidase_M16_C"/>
    <property type="match status" value="1"/>
</dbReference>
<feature type="domain" description="Peptidase M16 N-terminal" evidence="8">
    <location>
        <begin position="10"/>
        <end position="62"/>
    </location>
</feature>
<dbReference type="Pfam" id="PF00675">
    <property type="entry name" value="Peptidase_M16"/>
    <property type="match status" value="2"/>
</dbReference>
<dbReference type="Gene3D" id="3.30.830.10">
    <property type="entry name" value="Metalloenzyme, LuxS/M16 peptidase-like"/>
    <property type="match status" value="2"/>
</dbReference>
<name>A0AAD3DRK5_9CHLO</name>
<proteinExistence type="inferred from homology"/>
<feature type="domain" description="Peptidase M16 N-terminal" evidence="8">
    <location>
        <begin position="116"/>
        <end position="181"/>
    </location>
</feature>
<keyword evidence="6" id="KW-0482">Metalloprotease</keyword>
<dbReference type="GO" id="GO:0046872">
    <property type="term" value="F:metal ion binding"/>
    <property type="evidence" value="ECO:0007669"/>
    <property type="project" value="UniProtKB-KW"/>
</dbReference>
<keyword evidence="4" id="KW-0378">Hydrolase</keyword>
<sequence length="322" mass="35019">NGMTFIVLPRRNAPVVSCHTYANVGAWQEVAGCTGMAHLLEHMAFKGTPRVGSRDFPREAALLDSVDEAFYELRSAQSAPSPTSSARLAALSSRLQQLQARAGQLAEPNAFGALLQAAGGVGLNATTSHDATRYFVSLPANKLELWMGLEAERFRAPVFRELYSEKAVIEEERRLRVDSTPMGRYQQDFSLAALANHYRRPVIGFEQDFAAIGRREVQAFFDTFYGPANLTVALVGDVQPEQVHRLAERYWGEWEGPPGYQVQPRGTSIWGVAQEGGGAAGAGGGQQPATPDEGALGPLWGAGEEDPRPQMLPLSRRVLPSK</sequence>
<protein>
    <recommendedName>
        <fullName evidence="12">Insulinase family protein</fullName>
    </recommendedName>
</protein>
<evidence type="ECO:0000259" key="8">
    <source>
        <dbReference type="Pfam" id="PF00675"/>
    </source>
</evidence>
<feature type="non-terminal residue" evidence="10">
    <location>
        <position position="322"/>
    </location>
</feature>
<dbReference type="Proteomes" id="UP001054857">
    <property type="component" value="Unassembled WGS sequence"/>
</dbReference>
<accession>A0AAD3DRK5</accession>
<evidence type="ECO:0000313" key="10">
    <source>
        <dbReference type="EMBL" id="GFR44626.1"/>
    </source>
</evidence>
<dbReference type="InterPro" id="IPR011249">
    <property type="entry name" value="Metalloenz_LuxS/M16"/>
</dbReference>
<comment type="similarity">
    <text evidence="1">Belongs to the peptidase M16 family.</text>
</comment>
<dbReference type="EMBL" id="BMAR01000008">
    <property type="protein sequence ID" value="GFR44626.1"/>
    <property type="molecule type" value="Genomic_DNA"/>
</dbReference>
<evidence type="ECO:0000256" key="5">
    <source>
        <dbReference type="ARBA" id="ARBA00022833"/>
    </source>
</evidence>
<feature type="region of interest" description="Disordered" evidence="7">
    <location>
        <begin position="273"/>
        <end position="322"/>
    </location>
</feature>
<evidence type="ECO:0000256" key="4">
    <source>
        <dbReference type="ARBA" id="ARBA00022801"/>
    </source>
</evidence>
<evidence type="ECO:0000256" key="7">
    <source>
        <dbReference type="SAM" id="MobiDB-lite"/>
    </source>
</evidence>
<keyword evidence="5" id="KW-0862">Zinc</keyword>